<evidence type="ECO:0000313" key="1">
    <source>
        <dbReference type="EMBL" id="PUU74582.1"/>
    </source>
</evidence>
<name>A0A2T6ZGI2_TUBBO</name>
<sequence length="77" mass="8775">MAKVPKGTKLKFEIFRKLKSHSVKAIQNRASVLVENIFKHFQTLPNASSSLKGAGKEYQEREYKDFGYTKENSGVCH</sequence>
<reference evidence="1 2" key="1">
    <citation type="submission" date="2017-04" db="EMBL/GenBank/DDBJ databases">
        <title>Draft genome sequence of Tuber borchii Vittad., a whitish edible truffle.</title>
        <authorList>
            <consortium name="DOE Joint Genome Institute"/>
            <person name="Murat C."/>
            <person name="Kuo A."/>
            <person name="Barry K.W."/>
            <person name="Clum A."/>
            <person name="Dockter R.B."/>
            <person name="Fauchery L."/>
            <person name="Iotti M."/>
            <person name="Kohler A."/>
            <person name="Labutti K."/>
            <person name="Lindquist E.A."/>
            <person name="Lipzen A."/>
            <person name="Ohm R.A."/>
            <person name="Wang M."/>
            <person name="Grigoriev I.V."/>
            <person name="Zambonelli A."/>
            <person name="Martin F.M."/>
        </authorList>
    </citation>
    <scope>NUCLEOTIDE SEQUENCE [LARGE SCALE GENOMIC DNA]</scope>
    <source>
        <strain evidence="1 2">Tbo3840</strain>
    </source>
</reference>
<dbReference type="Proteomes" id="UP000244722">
    <property type="component" value="Unassembled WGS sequence"/>
</dbReference>
<proteinExistence type="predicted"/>
<organism evidence="1 2">
    <name type="scientific">Tuber borchii</name>
    <name type="common">White truffle</name>
    <dbReference type="NCBI Taxonomy" id="42251"/>
    <lineage>
        <taxon>Eukaryota</taxon>
        <taxon>Fungi</taxon>
        <taxon>Dikarya</taxon>
        <taxon>Ascomycota</taxon>
        <taxon>Pezizomycotina</taxon>
        <taxon>Pezizomycetes</taxon>
        <taxon>Pezizales</taxon>
        <taxon>Tuberaceae</taxon>
        <taxon>Tuber</taxon>
    </lineage>
</organism>
<comment type="caution">
    <text evidence="1">The sequence shown here is derived from an EMBL/GenBank/DDBJ whole genome shotgun (WGS) entry which is preliminary data.</text>
</comment>
<keyword evidence="2" id="KW-1185">Reference proteome</keyword>
<accession>A0A2T6ZGI2</accession>
<protein>
    <submittedName>
        <fullName evidence="1">Uncharacterized protein</fullName>
    </submittedName>
</protein>
<gene>
    <name evidence="1" type="ORF">B9Z19DRAFT_1133063</name>
</gene>
<evidence type="ECO:0000313" key="2">
    <source>
        <dbReference type="Proteomes" id="UP000244722"/>
    </source>
</evidence>
<dbReference type="AlphaFoldDB" id="A0A2T6ZGI2"/>
<dbReference type="EMBL" id="NESQ01000290">
    <property type="protein sequence ID" value="PUU74582.1"/>
    <property type="molecule type" value="Genomic_DNA"/>
</dbReference>